<dbReference type="GO" id="GO:0006108">
    <property type="term" value="P:malate metabolic process"/>
    <property type="evidence" value="ECO:0007669"/>
    <property type="project" value="InterPro"/>
</dbReference>
<dbReference type="WBParaSite" id="SMTH1_84930.2">
    <property type="protein sequence ID" value="SMTH1_84930.2"/>
    <property type="gene ID" value="SMTH1_84930"/>
</dbReference>
<dbReference type="InterPro" id="IPR036291">
    <property type="entry name" value="NAD(P)-bd_dom_sf"/>
</dbReference>
<dbReference type="InterPro" id="IPR010945">
    <property type="entry name" value="Malate_DH_type2"/>
</dbReference>
<dbReference type="SUPFAM" id="SSF51735">
    <property type="entry name" value="NAD(P)-binding Rossmann-fold domains"/>
    <property type="match status" value="1"/>
</dbReference>
<name>A0AA85BXV4_9TREM</name>
<organism evidence="3 4">
    <name type="scientific">Schistosoma mattheei</name>
    <dbReference type="NCBI Taxonomy" id="31246"/>
    <lineage>
        <taxon>Eukaryota</taxon>
        <taxon>Metazoa</taxon>
        <taxon>Spiralia</taxon>
        <taxon>Lophotrochozoa</taxon>
        <taxon>Platyhelminthes</taxon>
        <taxon>Trematoda</taxon>
        <taxon>Digenea</taxon>
        <taxon>Strigeidida</taxon>
        <taxon>Schistosomatoidea</taxon>
        <taxon>Schistosomatidae</taxon>
        <taxon>Schistosoma</taxon>
    </lineage>
</organism>
<evidence type="ECO:0000256" key="2">
    <source>
        <dbReference type="ARBA" id="ARBA00023002"/>
    </source>
</evidence>
<evidence type="ECO:0000313" key="4">
    <source>
        <dbReference type="WBParaSite" id="SMTH1_84930.2"/>
    </source>
</evidence>
<dbReference type="GO" id="GO:0016616">
    <property type="term" value="F:oxidoreductase activity, acting on the CH-OH group of donors, NAD or NADP as acceptor"/>
    <property type="evidence" value="ECO:0007669"/>
    <property type="project" value="InterPro"/>
</dbReference>
<accession>A0AA85BXV4</accession>
<protein>
    <recommendedName>
        <fullName evidence="5">Malate dehydrogenase 1B</fullName>
    </recommendedName>
</protein>
<dbReference type="AlphaFoldDB" id="A0AA85BXV4"/>
<dbReference type="PANTHER" id="PTHR23382">
    <property type="entry name" value="MALATE DEHYDROGENASE"/>
    <property type="match status" value="1"/>
</dbReference>
<dbReference type="InterPro" id="IPR015955">
    <property type="entry name" value="Lactate_DH/Glyco_Ohase_4_C"/>
</dbReference>
<dbReference type="Proteomes" id="UP000050791">
    <property type="component" value="Unassembled WGS sequence"/>
</dbReference>
<dbReference type="Gene3D" id="3.90.110.10">
    <property type="entry name" value="Lactate dehydrogenase/glycoside hydrolase, family 4, C-terminal"/>
    <property type="match status" value="1"/>
</dbReference>
<comment type="similarity">
    <text evidence="1">Belongs to the LDH/MDH superfamily. MDH type 2 family.</text>
</comment>
<evidence type="ECO:0000313" key="3">
    <source>
        <dbReference type="Proteomes" id="UP000050791"/>
    </source>
</evidence>
<evidence type="ECO:0000256" key="1">
    <source>
        <dbReference type="ARBA" id="ARBA00009613"/>
    </source>
</evidence>
<reference evidence="4" key="1">
    <citation type="submission" date="2023-11" db="UniProtKB">
        <authorList>
            <consortium name="WormBaseParasite"/>
        </authorList>
    </citation>
    <scope>IDENTIFICATION</scope>
</reference>
<dbReference type="Gene3D" id="3.40.50.720">
    <property type="entry name" value="NAD(P)-binding Rossmann-like Domain"/>
    <property type="match status" value="1"/>
</dbReference>
<proteinExistence type="inferred from homology"/>
<evidence type="ECO:0008006" key="5">
    <source>
        <dbReference type="Google" id="ProtNLM"/>
    </source>
</evidence>
<dbReference type="SUPFAM" id="SSF56327">
    <property type="entry name" value="LDH C-terminal domain-like"/>
    <property type="match status" value="1"/>
</dbReference>
<keyword evidence="2" id="KW-0560">Oxidoreductase</keyword>
<sequence length="529" mass="60070">MALFVIAGKCDCPFYARIELLADKLSLNLPNFRVTKIVKQPQDWKEFTRWITEKQGWFVEESPVVWRELVDQGGKGILIGGANEFQELVAAYYGEQISIRTDDMLNIMKDNIKYKIQEDQEQQMKITSTPSPSNVVVIGAAGLGTSDFLASILNGKVFGDEMIELYLNDEVKNKNKLFELREVLEEAALPKLGRVLISYDVDECLTHAKQVIILDVIPRKGPSFSDIGKQDEWEPRSEWFMRRFLYFDKLGQKMKEKCPKSVRVLLAGNIVADSFLMEMTTPTCFDVTTLHRRTKGKIPSAQIVGLVKPLELKVKAAVARHLKVHPYDVSDVVIWGNLGSSVFLDLSRSCVSCRRHFDAGVVGGNHIRLPTLSVAENPQWLHKELLNELQKENSTRKSEYMGLLYENAMAEGLKECWNSNQSQPNQITSLVMISRGWYGVPEGIAFSFPVMRGSYGYWWIVEDMPLTPEVETQLKTSIRVSISVITGIIFPLTFQISNETSDVNTLYQHIFRIILPQFTIKITCKIGNI</sequence>
<dbReference type="GO" id="GO:0016615">
    <property type="term" value="F:malate dehydrogenase activity"/>
    <property type="evidence" value="ECO:0007669"/>
    <property type="project" value="InterPro"/>
</dbReference>